<dbReference type="RefSeq" id="WP_009540910.1">
    <property type="nucleotide sequence ID" value="NZ_ANHY01000011.1"/>
</dbReference>
<dbReference type="AlphaFoldDB" id="K9GV02"/>
<protein>
    <recommendedName>
        <fullName evidence="4">Lipoprotein</fullName>
    </recommendedName>
</protein>
<dbReference type="EMBL" id="ANHY01000011">
    <property type="protein sequence ID" value="EKV29820.1"/>
    <property type="molecule type" value="Genomic_DNA"/>
</dbReference>
<dbReference type="OrthoDB" id="10014208at2"/>
<dbReference type="PROSITE" id="PS51257">
    <property type="entry name" value="PROKAR_LIPOPROTEIN"/>
    <property type="match status" value="1"/>
</dbReference>
<gene>
    <name evidence="2" type="ORF">C882_0250</name>
</gene>
<feature type="signal peptide" evidence="1">
    <location>
        <begin position="1"/>
        <end position="27"/>
    </location>
</feature>
<evidence type="ECO:0000313" key="3">
    <source>
        <dbReference type="Proteomes" id="UP000009881"/>
    </source>
</evidence>
<evidence type="ECO:0000313" key="2">
    <source>
        <dbReference type="EMBL" id="EKV29820.1"/>
    </source>
</evidence>
<keyword evidence="3" id="KW-1185">Reference proteome</keyword>
<name>K9GV02_9PROT</name>
<evidence type="ECO:0008006" key="4">
    <source>
        <dbReference type="Google" id="ProtNLM"/>
    </source>
</evidence>
<feature type="chain" id="PRO_5003931320" description="Lipoprotein" evidence="1">
    <location>
        <begin position="28"/>
        <end position="98"/>
    </location>
</feature>
<evidence type="ECO:0000256" key="1">
    <source>
        <dbReference type="SAM" id="SignalP"/>
    </source>
</evidence>
<sequence length="98" mass="10205">MLRRASFRRSALTAAVAAGLGLSLGLAGCSEDPRLLNANTGGIAIALGDPENALSQATEVASQHCVNVRRIAVLRDVQEVGDEQVAFFDCVAIEPAAR</sequence>
<comment type="caution">
    <text evidence="2">The sequence shown here is derived from an EMBL/GenBank/DDBJ whole genome shotgun (WGS) entry which is preliminary data.</text>
</comment>
<keyword evidence="1" id="KW-0732">Signal</keyword>
<accession>K9GV02</accession>
<reference evidence="2 3" key="1">
    <citation type="journal article" date="2013" name="Genome Announc.">
        <title>Draft Genome Sequence of an Alphaproteobacterium, Caenispirillum salinarum AK4(T), Isolated from a Solar Saltern.</title>
        <authorList>
            <person name="Khatri I."/>
            <person name="Singh A."/>
            <person name="Korpole S."/>
            <person name="Pinnaka A.K."/>
            <person name="Subramanian S."/>
        </authorList>
    </citation>
    <scope>NUCLEOTIDE SEQUENCE [LARGE SCALE GENOMIC DNA]</scope>
    <source>
        <strain evidence="2 3">AK4</strain>
    </source>
</reference>
<dbReference type="Proteomes" id="UP000009881">
    <property type="component" value="Unassembled WGS sequence"/>
</dbReference>
<organism evidence="2 3">
    <name type="scientific">Caenispirillum salinarum AK4</name>
    <dbReference type="NCBI Taxonomy" id="1238182"/>
    <lineage>
        <taxon>Bacteria</taxon>
        <taxon>Pseudomonadati</taxon>
        <taxon>Pseudomonadota</taxon>
        <taxon>Alphaproteobacteria</taxon>
        <taxon>Rhodospirillales</taxon>
        <taxon>Novispirillaceae</taxon>
        <taxon>Caenispirillum</taxon>
    </lineage>
</organism>
<dbReference type="STRING" id="1238182.C882_0250"/>
<proteinExistence type="predicted"/>